<evidence type="ECO:0000313" key="1">
    <source>
        <dbReference type="EMBL" id="KAH3671902.1"/>
    </source>
</evidence>
<name>A0A9P8PHI2_9ASCO</name>
<comment type="caution">
    <text evidence="1">The sequence shown here is derived from an EMBL/GenBank/DDBJ whole genome shotgun (WGS) entry which is preliminary data.</text>
</comment>
<sequence>MLNPHNEKRPSSPDFHKEYAWDRKDNVDGVGDKRDEVRVCYSGMHKEVDSVVEDEVDSGTLLKSLQNHSDHHSAQLVSSAWRTAETVENACFSKTHFIVVTGLDFYQLFDERLVVDF</sequence>
<proteinExistence type="predicted"/>
<dbReference type="GeneID" id="70232056"/>
<dbReference type="EMBL" id="JAEUBE010000042">
    <property type="protein sequence ID" value="KAH3671902.1"/>
    <property type="molecule type" value="Genomic_DNA"/>
</dbReference>
<gene>
    <name evidence="1" type="ORF">OGAPHI_000088</name>
</gene>
<reference evidence="1" key="2">
    <citation type="submission" date="2021-01" db="EMBL/GenBank/DDBJ databases">
        <authorList>
            <person name="Schikora-Tamarit M.A."/>
        </authorList>
    </citation>
    <scope>NUCLEOTIDE SEQUENCE</scope>
    <source>
        <strain evidence="1">CBS6075</strain>
    </source>
</reference>
<organism evidence="1 2">
    <name type="scientific">Ogataea philodendri</name>
    <dbReference type="NCBI Taxonomy" id="1378263"/>
    <lineage>
        <taxon>Eukaryota</taxon>
        <taxon>Fungi</taxon>
        <taxon>Dikarya</taxon>
        <taxon>Ascomycota</taxon>
        <taxon>Saccharomycotina</taxon>
        <taxon>Pichiomycetes</taxon>
        <taxon>Pichiales</taxon>
        <taxon>Pichiaceae</taxon>
        <taxon>Ogataea</taxon>
    </lineage>
</organism>
<keyword evidence="2" id="KW-1185">Reference proteome</keyword>
<dbReference type="RefSeq" id="XP_046065017.1">
    <property type="nucleotide sequence ID" value="XM_046209043.1"/>
</dbReference>
<evidence type="ECO:0000313" key="2">
    <source>
        <dbReference type="Proteomes" id="UP000769157"/>
    </source>
</evidence>
<reference evidence="1" key="1">
    <citation type="journal article" date="2021" name="Open Biol.">
        <title>Shared evolutionary footprints suggest mitochondrial oxidative damage underlies multiple complex I losses in fungi.</title>
        <authorList>
            <person name="Schikora-Tamarit M.A."/>
            <person name="Marcet-Houben M."/>
            <person name="Nosek J."/>
            <person name="Gabaldon T."/>
        </authorList>
    </citation>
    <scope>NUCLEOTIDE SEQUENCE</scope>
    <source>
        <strain evidence="1">CBS6075</strain>
    </source>
</reference>
<dbReference type="Proteomes" id="UP000769157">
    <property type="component" value="Unassembled WGS sequence"/>
</dbReference>
<accession>A0A9P8PHI2</accession>
<protein>
    <submittedName>
        <fullName evidence="1">Uncharacterized protein</fullName>
    </submittedName>
</protein>
<dbReference type="AlphaFoldDB" id="A0A9P8PHI2"/>